<reference evidence="1 2" key="1">
    <citation type="submission" date="2021-01" db="EMBL/GenBank/DDBJ databases">
        <title>Whole genome shotgun sequence of Actinoplanes humidus NBRC 14915.</title>
        <authorList>
            <person name="Komaki H."/>
            <person name="Tamura T."/>
        </authorList>
    </citation>
    <scope>NUCLEOTIDE SEQUENCE [LARGE SCALE GENOMIC DNA]</scope>
    <source>
        <strain evidence="1 2">NBRC 14915</strain>
    </source>
</reference>
<comment type="caution">
    <text evidence="1">The sequence shown here is derived from an EMBL/GenBank/DDBJ whole genome shotgun (WGS) entry which is preliminary data.</text>
</comment>
<gene>
    <name evidence="1" type="ORF">Ahu01nite_064000</name>
</gene>
<protein>
    <submittedName>
        <fullName evidence="1">Uncharacterized protein</fullName>
    </submittedName>
</protein>
<sequence length="73" mass="7573">MVPVVLGLLREMAEASESPSFRQASPGRVTAAGGGAPPQIVAAFAELARHNQVHAPATRLLKTLHHGVGSVRP</sequence>
<proteinExistence type="predicted"/>
<name>A0ABQ3ZXK9_9ACTN</name>
<dbReference type="EMBL" id="BOMN01000088">
    <property type="protein sequence ID" value="GIE23298.1"/>
    <property type="molecule type" value="Genomic_DNA"/>
</dbReference>
<accession>A0ABQ3ZXK9</accession>
<evidence type="ECO:0000313" key="1">
    <source>
        <dbReference type="EMBL" id="GIE23298.1"/>
    </source>
</evidence>
<dbReference type="Proteomes" id="UP000603200">
    <property type="component" value="Unassembled WGS sequence"/>
</dbReference>
<keyword evidence="2" id="KW-1185">Reference proteome</keyword>
<evidence type="ECO:0000313" key="2">
    <source>
        <dbReference type="Proteomes" id="UP000603200"/>
    </source>
</evidence>
<organism evidence="1 2">
    <name type="scientific">Winogradskya humida</name>
    <dbReference type="NCBI Taxonomy" id="113566"/>
    <lineage>
        <taxon>Bacteria</taxon>
        <taxon>Bacillati</taxon>
        <taxon>Actinomycetota</taxon>
        <taxon>Actinomycetes</taxon>
        <taxon>Micromonosporales</taxon>
        <taxon>Micromonosporaceae</taxon>
        <taxon>Winogradskya</taxon>
    </lineage>
</organism>